<evidence type="ECO:0000259" key="2">
    <source>
        <dbReference type="PROSITE" id="PS50076"/>
    </source>
</evidence>
<feature type="region of interest" description="Disordered" evidence="1">
    <location>
        <begin position="1"/>
        <end position="56"/>
    </location>
</feature>
<dbReference type="InterPro" id="IPR052758">
    <property type="entry name" value="SRC_co-chaperone"/>
</dbReference>
<keyword evidence="4" id="KW-1185">Reference proteome</keyword>
<organism evidence="3 4">
    <name type="scientific">Chrysochromulina tobinii</name>
    <dbReference type="NCBI Taxonomy" id="1460289"/>
    <lineage>
        <taxon>Eukaryota</taxon>
        <taxon>Haptista</taxon>
        <taxon>Haptophyta</taxon>
        <taxon>Prymnesiophyceae</taxon>
        <taxon>Prymnesiales</taxon>
        <taxon>Chrysochromulinaceae</taxon>
        <taxon>Chrysochromulina</taxon>
    </lineage>
</organism>
<dbReference type="InterPro" id="IPR001623">
    <property type="entry name" value="DnaJ_domain"/>
</dbReference>
<dbReference type="AlphaFoldDB" id="A0A0M0JKL4"/>
<reference evidence="4" key="1">
    <citation type="journal article" date="2015" name="PLoS Genet.">
        <title>Genome Sequence and Transcriptome Analyses of Chrysochromulina tobin: Metabolic Tools for Enhanced Algal Fitness in the Prominent Order Prymnesiales (Haptophyceae).</title>
        <authorList>
            <person name="Hovde B.T."/>
            <person name="Deodato C.R."/>
            <person name="Hunsperger H.M."/>
            <person name="Ryken S.A."/>
            <person name="Yost W."/>
            <person name="Jha R.K."/>
            <person name="Patterson J."/>
            <person name="Monnat R.J. Jr."/>
            <person name="Barlow S.B."/>
            <person name="Starkenburg S.R."/>
            <person name="Cattolico R.A."/>
        </authorList>
    </citation>
    <scope>NUCLEOTIDE SEQUENCE</scope>
    <source>
        <strain evidence="4">CCMP291</strain>
    </source>
</reference>
<dbReference type="SUPFAM" id="SSF46565">
    <property type="entry name" value="Chaperone J-domain"/>
    <property type="match status" value="1"/>
</dbReference>
<dbReference type="PANTHER" id="PTHR44200">
    <property type="entry name" value="DNAJ HOMOLOG SUBFAMILY C MEMBER 7"/>
    <property type="match status" value="1"/>
</dbReference>
<comment type="caution">
    <text evidence="3">The sequence shown here is derived from an EMBL/GenBank/DDBJ whole genome shotgun (WGS) entry which is preliminary data.</text>
</comment>
<dbReference type="PROSITE" id="PS50076">
    <property type="entry name" value="DNAJ_2"/>
    <property type="match status" value="1"/>
</dbReference>
<feature type="domain" description="J" evidence="2">
    <location>
        <begin position="96"/>
        <end position="162"/>
    </location>
</feature>
<dbReference type="InterPro" id="IPR011990">
    <property type="entry name" value="TPR-like_helical_dom_sf"/>
</dbReference>
<dbReference type="Proteomes" id="UP000037460">
    <property type="component" value="Unassembled WGS sequence"/>
</dbReference>
<proteinExistence type="predicted"/>
<accession>A0A0M0JKL4</accession>
<evidence type="ECO:0000256" key="1">
    <source>
        <dbReference type="SAM" id="MobiDB-lite"/>
    </source>
</evidence>
<evidence type="ECO:0000313" key="3">
    <source>
        <dbReference type="EMBL" id="KOO27005.1"/>
    </source>
</evidence>
<dbReference type="OrthoDB" id="550424at2759"/>
<protein>
    <submittedName>
        <fullName evidence="3">Small glutamine-rich tetratricopeptide repeat-containing protein beta</fullName>
    </submittedName>
</protein>
<dbReference type="CDD" id="cd06257">
    <property type="entry name" value="DnaJ"/>
    <property type="match status" value="1"/>
</dbReference>
<dbReference type="SMART" id="SM00271">
    <property type="entry name" value="DnaJ"/>
    <property type="match status" value="1"/>
</dbReference>
<name>A0A0M0JKL4_9EUKA</name>
<dbReference type="Pfam" id="PF00226">
    <property type="entry name" value="DnaJ"/>
    <property type="match status" value="1"/>
</dbReference>
<dbReference type="Gene3D" id="1.10.287.110">
    <property type="entry name" value="DnaJ domain"/>
    <property type="match status" value="1"/>
</dbReference>
<dbReference type="PANTHER" id="PTHR44200:SF1">
    <property type="entry name" value="DNAJ HOMOLOG SUBFAMILY C MEMBER 7"/>
    <property type="match status" value="1"/>
</dbReference>
<dbReference type="SUPFAM" id="SSF48452">
    <property type="entry name" value="TPR-like"/>
    <property type="match status" value="1"/>
</dbReference>
<dbReference type="EMBL" id="JWZX01002775">
    <property type="protein sequence ID" value="KOO27005.1"/>
    <property type="molecule type" value="Genomic_DNA"/>
</dbReference>
<feature type="compositionally biased region" description="Low complexity" evidence="1">
    <location>
        <begin position="1"/>
        <end position="14"/>
    </location>
</feature>
<evidence type="ECO:0000313" key="4">
    <source>
        <dbReference type="Proteomes" id="UP000037460"/>
    </source>
</evidence>
<dbReference type="Gene3D" id="1.25.40.10">
    <property type="entry name" value="Tetratricopeptide repeat domain"/>
    <property type="match status" value="1"/>
</dbReference>
<gene>
    <name evidence="3" type="ORF">Ctob_002469</name>
</gene>
<dbReference type="InterPro" id="IPR036869">
    <property type="entry name" value="J_dom_sf"/>
</dbReference>
<sequence length="467" mass="51271">MADSESAAASSDATPTPPPPTYVHKLSGHNVRGDGTFGEINDRAARPYEGGVEGAQNLPDLNAFLEAADVKQKDAPDTAPFEPLPEIPGMPMTTDQAYDFLGVKKEDRGNLDKVKMRFRKMSLKWHPDKNMRRQKEAADVFTAVHAAYHFLTTNNFDYKRWAENFVIPPMQSLEDVLVMALKGADPYQIEMLLKKRGDYRPHAEFGINLSIPWSAGSKEDPSYHVHAGSVYTTTQSLEDKRQRELGYNGGGGGGSSAPVIGSGAIVATTAGMSTDDLLQTFGEKAQVGADAAARPWEAVGGVGFDQAAKKERAPVYVPPKTRPELKPSSAEAPAVAEEFNDAAVRAFKEKEYQRSYDLATEAIRLNPQKKEYLSNRAAAGLKLGLPSKTKRYLRQAAEDSVDAYEIDPSYLKAYLRAAEAHLALNERTTVKLAVHELETALKMDPDNDKIKAQLKDAQLTWEADWAD</sequence>